<proteinExistence type="inferred from homology"/>
<dbReference type="Gene3D" id="3.40.50.720">
    <property type="entry name" value="NAD(P)-binding Rossmann-like Domain"/>
    <property type="match status" value="1"/>
</dbReference>
<dbReference type="NCBIfam" id="NF006114">
    <property type="entry name" value="PRK08263.1"/>
    <property type="match status" value="1"/>
</dbReference>
<dbReference type="InterPro" id="IPR020904">
    <property type="entry name" value="Sc_DH/Rdtase_CS"/>
</dbReference>
<organism evidence="4 5">
    <name type="scientific">Heyndrickxia oleronia</name>
    <dbReference type="NCBI Taxonomy" id="38875"/>
    <lineage>
        <taxon>Bacteria</taxon>
        <taxon>Bacillati</taxon>
        <taxon>Bacillota</taxon>
        <taxon>Bacilli</taxon>
        <taxon>Bacillales</taxon>
        <taxon>Bacillaceae</taxon>
        <taxon>Heyndrickxia</taxon>
    </lineage>
</organism>
<comment type="caution">
    <text evidence="4">The sequence shown here is derived from an EMBL/GenBank/DDBJ whole genome shotgun (WGS) entry which is preliminary data.</text>
</comment>
<protein>
    <submittedName>
        <fullName evidence="4">SDR family oxidoreductase</fullName>
    </submittedName>
</protein>
<accession>A0AAW6SMZ6</accession>
<keyword evidence="2" id="KW-0560">Oxidoreductase</keyword>
<dbReference type="PANTHER" id="PTHR43976:SF16">
    <property type="entry name" value="SHORT-CHAIN DEHYDROGENASE_REDUCTASE FAMILY PROTEIN"/>
    <property type="match status" value="1"/>
</dbReference>
<evidence type="ECO:0000256" key="2">
    <source>
        <dbReference type="ARBA" id="ARBA00023002"/>
    </source>
</evidence>
<dbReference type="PRINTS" id="PR00081">
    <property type="entry name" value="GDHRDH"/>
</dbReference>
<dbReference type="Proteomes" id="UP001159179">
    <property type="component" value="Unassembled WGS sequence"/>
</dbReference>
<gene>
    <name evidence="4" type="ORF">P5X88_01465</name>
</gene>
<evidence type="ECO:0000256" key="3">
    <source>
        <dbReference type="RuleBase" id="RU000363"/>
    </source>
</evidence>
<dbReference type="InterPro" id="IPR036291">
    <property type="entry name" value="NAD(P)-bd_dom_sf"/>
</dbReference>
<dbReference type="PANTHER" id="PTHR43976">
    <property type="entry name" value="SHORT CHAIN DEHYDROGENASE"/>
    <property type="match status" value="1"/>
</dbReference>
<evidence type="ECO:0000313" key="5">
    <source>
        <dbReference type="Proteomes" id="UP001159179"/>
    </source>
</evidence>
<dbReference type="AlphaFoldDB" id="A0AAW6SMZ6"/>
<dbReference type="InterPro" id="IPR051911">
    <property type="entry name" value="SDR_oxidoreductase"/>
</dbReference>
<dbReference type="InterPro" id="IPR002347">
    <property type="entry name" value="SDR_fam"/>
</dbReference>
<dbReference type="CDD" id="cd05374">
    <property type="entry name" value="17beta-HSD-like_SDR_c"/>
    <property type="match status" value="1"/>
</dbReference>
<dbReference type="SUPFAM" id="SSF51735">
    <property type="entry name" value="NAD(P)-binding Rossmann-fold domains"/>
    <property type="match status" value="1"/>
</dbReference>
<evidence type="ECO:0000256" key="1">
    <source>
        <dbReference type="ARBA" id="ARBA00006484"/>
    </source>
</evidence>
<dbReference type="PROSITE" id="PS00061">
    <property type="entry name" value="ADH_SHORT"/>
    <property type="match status" value="1"/>
</dbReference>
<comment type="similarity">
    <text evidence="1 3">Belongs to the short-chain dehydrogenases/reductases (SDR) family.</text>
</comment>
<dbReference type="GO" id="GO:0016491">
    <property type="term" value="F:oxidoreductase activity"/>
    <property type="evidence" value="ECO:0007669"/>
    <property type="project" value="UniProtKB-KW"/>
</dbReference>
<dbReference type="Pfam" id="PF00106">
    <property type="entry name" value="adh_short"/>
    <property type="match status" value="1"/>
</dbReference>
<evidence type="ECO:0000313" key="4">
    <source>
        <dbReference type="EMBL" id="MDH5159583.1"/>
    </source>
</evidence>
<dbReference type="RefSeq" id="WP_280615482.1">
    <property type="nucleotide sequence ID" value="NZ_JAROYP010000001.1"/>
</dbReference>
<name>A0AAW6SMZ6_9BACI</name>
<dbReference type="EMBL" id="JAROYP010000001">
    <property type="protein sequence ID" value="MDH5159583.1"/>
    <property type="molecule type" value="Genomic_DNA"/>
</dbReference>
<reference evidence="4" key="1">
    <citation type="submission" date="2023-03" db="EMBL/GenBank/DDBJ databases">
        <title>Bacterial isolates from washroom surfaces on a university campus.</title>
        <authorList>
            <person name="Holman D.B."/>
            <person name="Gzyl K.E."/>
            <person name="Taheri A.E."/>
        </authorList>
    </citation>
    <scope>NUCLEOTIDE SEQUENCE</scope>
    <source>
        <strain evidence="4">RD03</strain>
    </source>
</reference>
<dbReference type="PRINTS" id="PR00080">
    <property type="entry name" value="SDRFAMILY"/>
</dbReference>
<sequence length="287" mass="31777">MTFSNVEHARVWFITGASSGLGYEFTKKALELGDKVVGIARNIEKLNELKSQYEGMLLPLRLDVTNRSDVFATVETAIKHFGKIDIVINNAGNMIMGMIEEFNEDEVRSQMETNFYGAVWVCQAVMPYLRTQSSGHIIQISSIGGLISGPMSGIYSASKFALEGFSEALAQEAAHFGIKVTIVEPGGYWTNLYLKMGFTVQKQEYDSLREEMAKQNSTDSVDSDPKLAAEAIMKMINSENPPLRLILGSIVYDLAIENAEKRISTWKEWESVSRSAEHGIPAPEGMG</sequence>